<dbReference type="Pfam" id="PF05907">
    <property type="entry name" value="CXXC_Zn-b_euk"/>
    <property type="match status" value="1"/>
</dbReference>
<accession>A0A1G4IMF2</accession>
<sequence length="185" mass="20813">MLYVAISATFSENISSLSVKDTDAELADYALEVVCTNCREKNDSRVTVNRLEKHEMSGSRGEASFVMKCKFCGSECSINLEKTEEKLYNLEIEENTEAVQKVKVQRKKQGIKKVEASQAILLALDCRGCEVINLAYTNLIFEVQLTSGSTMEASFEDENEWYDYDDKASEEASIVDLKFEVVKGK</sequence>
<evidence type="ECO:0000313" key="5">
    <source>
        <dbReference type="Proteomes" id="UP000189911"/>
    </source>
</evidence>
<dbReference type="PANTHER" id="PTHR12857">
    <property type="entry name" value="CXXC MOTIF CONTAINING ZINC BINDING PROTEIN"/>
    <property type="match status" value="1"/>
</dbReference>
<dbReference type="PANTHER" id="PTHR12857:SF0">
    <property type="entry name" value="CXXC MOTIF CONTAINING ZINC BINDING PROTEIN"/>
    <property type="match status" value="1"/>
</dbReference>
<protein>
    <submittedName>
        <fullName evidence="4">LANO_0A00826g1_1</fullName>
    </submittedName>
</protein>
<keyword evidence="3" id="KW-0862">Zinc</keyword>
<dbReference type="OrthoDB" id="10248838at2759"/>
<organism evidence="4 5">
    <name type="scientific">Lachancea nothofagi CBS 11611</name>
    <dbReference type="NCBI Taxonomy" id="1266666"/>
    <lineage>
        <taxon>Eukaryota</taxon>
        <taxon>Fungi</taxon>
        <taxon>Dikarya</taxon>
        <taxon>Ascomycota</taxon>
        <taxon>Saccharomycotina</taxon>
        <taxon>Saccharomycetes</taxon>
        <taxon>Saccharomycetales</taxon>
        <taxon>Saccharomycetaceae</taxon>
        <taxon>Lachancea</taxon>
    </lineage>
</organism>
<dbReference type="AlphaFoldDB" id="A0A1G4IMF2"/>
<gene>
    <name evidence="4" type="ORF">LANO_0A00826G</name>
</gene>
<proteinExistence type="inferred from homology"/>
<evidence type="ECO:0000256" key="3">
    <source>
        <dbReference type="ARBA" id="ARBA00022833"/>
    </source>
</evidence>
<evidence type="ECO:0000256" key="2">
    <source>
        <dbReference type="ARBA" id="ARBA00022723"/>
    </source>
</evidence>
<dbReference type="EMBL" id="LT598449">
    <property type="protein sequence ID" value="SCU77615.1"/>
    <property type="molecule type" value="Genomic_DNA"/>
</dbReference>
<keyword evidence="2" id="KW-0479">Metal-binding</keyword>
<dbReference type="GO" id="GO:0008270">
    <property type="term" value="F:zinc ion binding"/>
    <property type="evidence" value="ECO:0007669"/>
    <property type="project" value="TreeGrafter"/>
</dbReference>
<name>A0A1G4IMF2_9SACH</name>
<evidence type="ECO:0000313" key="4">
    <source>
        <dbReference type="EMBL" id="SCU77615.1"/>
    </source>
</evidence>
<dbReference type="SUPFAM" id="SSF141678">
    <property type="entry name" value="MAL13P1.257-like"/>
    <property type="match status" value="1"/>
</dbReference>
<comment type="similarity">
    <text evidence="1">Belongs to the UPF0587 family.</text>
</comment>
<reference evidence="5" key="1">
    <citation type="submission" date="2016-03" db="EMBL/GenBank/DDBJ databases">
        <authorList>
            <person name="Devillers Hugo."/>
        </authorList>
    </citation>
    <scope>NUCLEOTIDE SEQUENCE [LARGE SCALE GENOMIC DNA]</scope>
</reference>
<keyword evidence="5" id="KW-1185">Reference proteome</keyword>
<dbReference type="Proteomes" id="UP000189911">
    <property type="component" value="Chromosome A"/>
</dbReference>
<evidence type="ECO:0000256" key="1">
    <source>
        <dbReference type="ARBA" id="ARBA00007818"/>
    </source>
</evidence>
<dbReference type="InterPro" id="IPR008584">
    <property type="entry name" value="CXXC_Zn-binding_euk"/>
</dbReference>